<reference evidence="2" key="1">
    <citation type="submission" date="2023-07" db="EMBL/GenBank/DDBJ databases">
        <title>Conexibacter stalactiti sp. nov., isolated from stalactites in a lava cave and emended description of the genus Conexibacter.</title>
        <authorList>
            <person name="Lee S.D."/>
        </authorList>
    </citation>
    <scope>NUCLEOTIDE SEQUENCE [LARGE SCALE GENOMIC DNA]</scope>
    <source>
        <strain evidence="2">KCTC 39840</strain>
    </source>
</reference>
<dbReference type="EMBL" id="JAWSTH010000021">
    <property type="protein sequence ID" value="MDW5594713.1"/>
    <property type="molecule type" value="Genomic_DNA"/>
</dbReference>
<name>A0ABU4HN18_9ACTN</name>
<protein>
    <submittedName>
        <fullName evidence="1">Uncharacterized protein</fullName>
    </submittedName>
</protein>
<proteinExistence type="predicted"/>
<gene>
    <name evidence="1" type="ORF">R7226_10220</name>
</gene>
<dbReference type="Proteomes" id="UP001284601">
    <property type="component" value="Unassembled WGS sequence"/>
</dbReference>
<comment type="caution">
    <text evidence="1">The sequence shown here is derived from an EMBL/GenBank/DDBJ whole genome shotgun (WGS) entry which is preliminary data.</text>
</comment>
<accession>A0ABU4HN18</accession>
<keyword evidence="2" id="KW-1185">Reference proteome</keyword>
<organism evidence="1 2">
    <name type="scientific">Conexibacter stalactiti</name>
    <dbReference type="NCBI Taxonomy" id="1940611"/>
    <lineage>
        <taxon>Bacteria</taxon>
        <taxon>Bacillati</taxon>
        <taxon>Actinomycetota</taxon>
        <taxon>Thermoleophilia</taxon>
        <taxon>Solirubrobacterales</taxon>
        <taxon>Conexibacteraceae</taxon>
        <taxon>Conexibacter</taxon>
    </lineage>
</organism>
<dbReference type="RefSeq" id="WP_318597014.1">
    <property type="nucleotide sequence ID" value="NZ_JAWSTH010000021.1"/>
</dbReference>
<evidence type="ECO:0000313" key="1">
    <source>
        <dbReference type="EMBL" id="MDW5594713.1"/>
    </source>
</evidence>
<evidence type="ECO:0000313" key="2">
    <source>
        <dbReference type="Proteomes" id="UP001284601"/>
    </source>
</evidence>
<sequence>MAPKRQARVVATGIVFEQPADPAGAFLDALGVLTEEARAALAQASQGHVVLLISAAFADVDPADGTGVRRWRLAPQGPHQISTAGSATAALLGLVEHDSEDLLAALRLQGMSVSRFDFYAAPHRFEVDERVRRLLTLD</sequence>